<dbReference type="EMBL" id="VBOU01000015">
    <property type="protein sequence ID" value="TMQ55727.1"/>
    <property type="molecule type" value="Genomic_DNA"/>
</dbReference>
<gene>
    <name evidence="3" type="ORF">E6K74_02270</name>
</gene>
<sequence length="877" mass="95923">MDRDRHRARSLPPQHDLRDDQRKGRRDRIPATPGGRMSKRSLPAALLAAAFLAAPPARAGLPPYAQESDVISTTPGTDDGAVAAMLNPAQWGLLERSEAALWWSDDQVLGDRRDDYGFSMGRGLGFSYRHRILPAPGGPHGVGDYQIGLGWGDGANAGGIAYGFSGPGRSLFDRKNFLALGSILRPTPWLSLGSAGRIASGGSQGTLDLGLRPLSDPRVLLFAGYAMESEQHWDDGAVSGGVALRPIAGLELGGRWSENERFQLTLGLTLARTGFRTLTQFARSDRGTTDYVVRLNPPVRGLDPAGRLLRGRRFLEMNLKGEAVYQSYRFFDDRSLPLRRILDDIQFAIDEPTVGGVAINLSGFNGNVEMIWEVREKLLDLKRAGKKSVIYLDRAGAAEYYLASATDRIIMDPLGTLLIPGVQTSPTYMKDTLEKLGLGFEEWRYFKYKSALEAFSRRDMSDADREQRGDLVRATYEEMAAGIAGSGRMTRAQFDSTVNQEPYVSARRLLELHWIDEVGGSDALREAAKRVAGRRVFLSKPREIRSRRWQPDEAWGPMPTIALAYTVGECAMDTGIRGREASRALKKFRERRDVKAVVMRVDSPGGDPLASDLVAREMKAYRGAKKPLYVSQGRVAASGGYWISMDAARITASPFTITGSIGVIGGWVWNEGLGKKLGMRSDRVQIGHSADLMGGLTLPLLGVKIPERNLDEHERVVVKRGILELYDDFTKRVAEGRGIEVERVREIAEGHVYAGRAALGLRLVDEIASLDRTIEEAKTAAGIPKGRHVRIEEYPKQRLFPMPGLARLVARIAGGAGGASTDAEDGDGLLGQYPGGPLGPSSAWTYEARTLGRMLRSPGQPLLVTPPSLLPDEPAAR</sequence>
<feature type="domain" description="Peptidase S49" evidence="2">
    <location>
        <begin position="623"/>
        <end position="782"/>
    </location>
</feature>
<evidence type="ECO:0000259" key="2">
    <source>
        <dbReference type="Pfam" id="PF01343"/>
    </source>
</evidence>
<dbReference type="Pfam" id="PF01343">
    <property type="entry name" value="Peptidase_S49"/>
    <property type="match status" value="2"/>
</dbReference>
<dbReference type="GO" id="GO:0008233">
    <property type="term" value="F:peptidase activity"/>
    <property type="evidence" value="ECO:0007669"/>
    <property type="project" value="InterPro"/>
</dbReference>
<dbReference type="CDD" id="cd07018">
    <property type="entry name" value="S49_SppA_67K_type"/>
    <property type="match status" value="1"/>
</dbReference>
<dbReference type="Gene3D" id="3.90.226.10">
    <property type="entry name" value="2-enoyl-CoA Hydratase, Chain A, domain 1"/>
    <property type="match status" value="3"/>
</dbReference>
<feature type="region of interest" description="Disordered" evidence="1">
    <location>
        <begin position="857"/>
        <end position="877"/>
    </location>
</feature>
<evidence type="ECO:0000256" key="1">
    <source>
        <dbReference type="SAM" id="MobiDB-lite"/>
    </source>
</evidence>
<dbReference type="CDD" id="cd07023">
    <property type="entry name" value="S49_Sppa_N_C"/>
    <property type="match status" value="1"/>
</dbReference>
<accession>A0A538SWE7</accession>
<dbReference type="InterPro" id="IPR047217">
    <property type="entry name" value="S49_SppA_67K_type_N"/>
</dbReference>
<evidence type="ECO:0000313" key="3">
    <source>
        <dbReference type="EMBL" id="TMQ55727.1"/>
    </source>
</evidence>
<dbReference type="Proteomes" id="UP000319829">
    <property type="component" value="Unassembled WGS sequence"/>
</dbReference>
<feature type="domain" description="Peptidase S49" evidence="2">
    <location>
        <begin position="382"/>
        <end position="530"/>
    </location>
</feature>
<comment type="caution">
    <text evidence="3">The sequence shown here is derived from an EMBL/GenBank/DDBJ whole genome shotgun (WGS) entry which is preliminary data.</text>
</comment>
<dbReference type="SUPFAM" id="SSF52096">
    <property type="entry name" value="ClpP/crotonase"/>
    <property type="match status" value="2"/>
</dbReference>
<name>A0A538SWE7_UNCEI</name>
<feature type="region of interest" description="Disordered" evidence="1">
    <location>
        <begin position="1"/>
        <end position="39"/>
    </location>
</feature>
<dbReference type="PANTHER" id="PTHR33209:SF2">
    <property type="entry name" value="CHROMOSOME UNDETERMINED SCAFFOLD_55, WHOLE GENOME SHOTGUN SEQUENCE"/>
    <property type="match status" value="1"/>
</dbReference>
<dbReference type="InterPro" id="IPR047272">
    <property type="entry name" value="S49_SppA_C"/>
</dbReference>
<dbReference type="InterPro" id="IPR002142">
    <property type="entry name" value="Peptidase_S49"/>
</dbReference>
<proteinExistence type="predicted"/>
<dbReference type="PANTHER" id="PTHR33209">
    <property type="entry name" value="PROTEASE 4"/>
    <property type="match status" value="1"/>
</dbReference>
<evidence type="ECO:0000313" key="4">
    <source>
        <dbReference type="Proteomes" id="UP000319829"/>
    </source>
</evidence>
<dbReference type="AlphaFoldDB" id="A0A538SWE7"/>
<dbReference type="InterPro" id="IPR029045">
    <property type="entry name" value="ClpP/crotonase-like_dom_sf"/>
</dbReference>
<dbReference type="GO" id="GO:0006508">
    <property type="term" value="P:proteolysis"/>
    <property type="evidence" value="ECO:0007669"/>
    <property type="project" value="InterPro"/>
</dbReference>
<protein>
    <recommendedName>
        <fullName evidence="2">Peptidase S49 domain-containing protein</fullName>
    </recommendedName>
</protein>
<organism evidence="3 4">
    <name type="scientific">Eiseniibacteriota bacterium</name>
    <dbReference type="NCBI Taxonomy" id="2212470"/>
    <lineage>
        <taxon>Bacteria</taxon>
        <taxon>Candidatus Eiseniibacteriota</taxon>
    </lineage>
</organism>
<reference evidence="3 4" key="1">
    <citation type="journal article" date="2019" name="Nat. Microbiol.">
        <title>Mediterranean grassland soil C-N compound turnover is dependent on rainfall and depth, and is mediated by genomically divergent microorganisms.</title>
        <authorList>
            <person name="Diamond S."/>
            <person name="Andeer P.F."/>
            <person name="Li Z."/>
            <person name="Crits-Christoph A."/>
            <person name="Burstein D."/>
            <person name="Anantharaman K."/>
            <person name="Lane K.R."/>
            <person name="Thomas B.C."/>
            <person name="Pan C."/>
            <person name="Northen T.R."/>
            <person name="Banfield J.F."/>
        </authorList>
    </citation>
    <scope>NUCLEOTIDE SEQUENCE [LARGE SCALE GENOMIC DNA]</scope>
    <source>
        <strain evidence="3">WS_4</strain>
    </source>
</reference>